<sequence length="174" mass="19221">MAITKKHKKDIISNFEEKIKRSKSIVFTKFFGVGANDINDLRDKFKSEGGEYFVAKKTLMEKAFENSEIEGVKPRDFEGEVAAIFGYEDEVSPAKIINEFAKSHEKMEVVGGVLENKFISAAQVKNLAMLPSREELYAKVVGSINAPISGFVNVLAGNLRGLATVLKAISEKKS</sequence>
<dbReference type="GO" id="GO:0005840">
    <property type="term" value="C:ribosome"/>
    <property type="evidence" value="ECO:0007669"/>
    <property type="project" value="UniProtKB-KW"/>
</dbReference>
<dbReference type="CDD" id="cd05797">
    <property type="entry name" value="Ribosomal_L10"/>
    <property type="match status" value="1"/>
</dbReference>
<dbReference type="InterPro" id="IPR047865">
    <property type="entry name" value="Ribosomal_uL10_bac_type"/>
</dbReference>
<dbReference type="NCBIfam" id="NF000955">
    <property type="entry name" value="PRK00099.1-1"/>
    <property type="match status" value="1"/>
</dbReference>
<dbReference type="AlphaFoldDB" id="A0A2H0V9E1"/>
<reference evidence="7" key="1">
    <citation type="submission" date="2017-09" db="EMBL/GenBank/DDBJ databases">
        <title>Depth-based differentiation of microbial function through sediment-hosted aquifers and enrichment of novel symbionts in the deep terrestrial subsurface.</title>
        <authorList>
            <person name="Probst A.J."/>
            <person name="Ladd B."/>
            <person name="Jarett J.K."/>
            <person name="Geller-Mcgrath D.E."/>
            <person name="Sieber C.M.K."/>
            <person name="Emerson J.B."/>
            <person name="Anantharaman K."/>
            <person name="Thomas B.C."/>
            <person name="Malmstrom R."/>
            <person name="Stieglmeier M."/>
            <person name="Klingl A."/>
            <person name="Woyke T."/>
            <person name="Ryan C.M."/>
            <person name="Banfield J.F."/>
        </authorList>
    </citation>
    <scope>NUCLEOTIDE SEQUENCE [LARGE SCALE GENOMIC DNA]</scope>
</reference>
<keyword evidence="5" id="KW-0694">RNA-binding</keyword>
<dbReference type="InterPro" id="IPR001790">
    <property type="entry name" value="Ribosomal_uL10"/>
</dbReference>
<protein>
    <recommendedName>
        <fullName evidence="4 5">Large ribosomal subunit protein uL10</fullName>
    </recommendedName>
</protein>
<dbReference type="InterPro" id="IPR043141">
    <property type="entry name" value="Ribosomal_uL10-like_sf"/>
</dbReference>
<comment type="subunit">
    <text evidence="5">Part of the ribosomal stalk of the 50S ribosomal subunit. The N-terminus interacts with L11 and the large rRNA to form the base of the stalk. The C-terminus forms an elongated spine to which L12 dimers bind in a sequential fashion forming a multimeric L10(L12)X complex.</text>
</comment>
<dbReference type="PANTHER" id="PTHR11560">
    <property type="entry name" value="39S RIBOSOMAL PROTEIN L10, MITOCHONDRIAL"/>
    <property type="match status" value="1"/>
</dbReference>
<comment type="function">
    <text evidence="5">Forms part of the ribosomal stalk, playing a central role in the interaction of the ribosome with GTP-bound translation factors.</text>
</comment>
<evidence type="ECO:0000256" key="2">
    <source>
        <dbReference type="ARBA" id="ARBA00022980"/>
    </source>
</evidence>
<keyword evidence="3 5" id="KW-0687">Ribonucleoprotein</keyword>
<proteinExistence type="inferred from homology"/>
<accession>A0A2H0V9E1</accession>
<dbReference type="SUPFAM" id="SSF160369">
    <property type="entry name" value="Ribosomal protein L10-like"/>
    <property type="match status" value="1"/>
</dbReference>
<evidence type="ECO:0000313" key="6">
    <source>
        <dbReference type="EMBL" id="PIR94950.1"/>
    </source>
</evidence>
<name>A0A2H0V9E1_9BACT</name>
<dbReference type="Gene3D" id="3.30.70.1730">
    <property type="match status" value="1"/>
</dbReference>
<dbReference type="Gene3D" id="6.10.250.290">
    <property type="match status" value="1"/>
</dbReference>
<dbReference type="GO" id="GO:0006412">
    <property type="term" value="P:translation"/>
    <property type="evidence" value="ECO:0007669"/>
    <property type="project" value="UniProtKB-UniRule"/>
</dbReference>
<evidence type="ECO:0000256" key="1">
    <source>
        <dbReference type="ARBA" id="ARBA00008889"/>
    </source>
</evidence>
<evidence type="ECO:0000256" key="5">
    <source>
        <dbReference type="HAMAP-Rule" id="MF_00362"/>
    </source>
</evidence>
<keyword evidence="2 5" id="KW-0689">Ribosomal protein</keyword>
<gene>
    <name evidence="5 6" type="primary">rplJ</name>
    <name evidence="6" type="ORF">COT95_01370</name>
</gene>
<dbReference type="InterPro" id="IPR022973">
    <property type="entry name" value="Ribosomal_uL10_bac"/>
</dbReference>
<dbReference type="Proteomes" id="UP000228614">
    <property type="component" value="Unassembled WGS sequence"/>
</dbReference>
<dbReference type="HAMAP" id="MF_00362">
    <property type="entry name" value="Ribosomal_uL10"/>
    <property type="match status" value="1"/>
</dbReference>
<keyword evidence="5" id="KW-0699">rRNA-binding</keyword>
<dbReference type="Pfam" id="PF00466">
    <property type="entry name" value="Ribosomal_L10"/>
    <property type="match status" value="1"/>
</dbReference>
<organism evidence="6 7">
    <name type="scientific">Candidatus Falkowbacteria bacterium CG10_big_fil_rev_8_21_14_0_10_37_6</name>
    <dbReference type="NCBI Taxonomy" id="1974563"/>
    <lineage>
        <taxon>Bacteria</taxon>
        <taxon>Candidatus Falkowiibacteriota</taxon>
    </lineage>
</organism>
<dbReference type="EMBL" id="PFAN01000072">
    <property type="protein sequence ID" value="PIR94950.1"/>
    <property type="molecule type" value="Genomic_DNA"/>
</dbReference>
<evidence type="ECO:0000256" key="4">
    <source>
        <dbReference type="ARBA" id="ARBA00035202"/>
    </source>
</evidence>
<comment type="caution">
    <text evidence="6">The sequence shown here is derived from an EMBL/GenBank/DDBJ whole genome shotgun (WGS) entry which is preliminary data.</text>
</comment>
<comment type="similarity">
    <text evidence="1 5">Belongs to the universal ribosomal protein uL10 family.</text>
</comment>
<dbReference type="GO" id="GO:0070180">
    <property type="term" value="F:large ribosomal subunit rRNA binding"/>
    <property type="evidence" value="ECO:0007669"/>
    <property type="project" value="UniProtKB-UniRule"/>
</dbReference>
<dbReference type="GO" id="GO:1990904">
    <property type="term" value="C:ribonucleoprotein complex"/>
    <property type="evidence" value="ECO:0007669"/>
    <property type="project" value="UniProtKB-KW"/>
</dbReference>
<evidence type="ECO:0000256" key="3">
    <source>
        <dbReference type="ARBA" id="ARBA00023274"/>
    </source>
</evidence>
<evidence type="ECO:0000313" key="7">
    <source>
        <dbReference type="Proteomes" id="UP000228614"/>
    </source>
</evidence>